<proteinExistence type="inferred from homology"/>
<dbReference type="PANTHER" id="PTHR11461">
    <property type="entry name" value="SERINE PROTEASE INHIBITOR, SERPIN"/>
    <property type="match status" value="1"/>
</dbReference>
<organism evidence="8 9">
    <name type="scientific">Anopheles culicifacies</name>
    <dbReference type="NCBI Taxonomy" id="139723"/>
    <lineage>
        <taxon>Eukaryota</taxon>
        <taxon>Metazoa</taxon>
        <taxon>Ecdysozoa</taxon>
        <taxon>Arthropoda</taxon>
        <taxon>Hexapoda</taxon>
        <taxon>Insecta</taxon>
        <taxon>Pterygota</taxon>
        <taxon>Neoptera</taxon>
        <taxon>Endopterygota</taxon>
        <taxon>Diptera</taxon>
        <taxon>Nematocera</taxon>
        <taxon>Culicoidea</taxon>
        <taxon>Culicidae</taxon>
        <taxon>Anophelinae</taxon>
        <taxon>Anopheles</taxon>
        <taxon>culicifacies species complex</taxon>
    </lineage>
</organism>
<feature type="signal peptide" evidence="6">
    <location>
        <begin position="1"/>
        <end position="16"/>
    </location>
</feature>
<name>A0A182M177_9DIPT</name>
<evidence type="ECO:0000256" key="6">
    <source>
        <dbReference type="SAM" id="SignalP"/>
    </source>
</evidence>
<evidence type="ECO:0000256" key="4">
    <source>
        <dbReference type="RuleBase" id="RU000411"/>
    </source>
</evidence>
<dbReference type="InterPro" id="IPR023796">
    <property type="entry name" value="Serpin_dom"/>
</dbReference>
<dbReference type="Proteomes" id="UP000075883">
    <property type="component" value="Unassembled WGS sequence"/>
</dbReference>
<dbReference type="InterPro" id="IPR000215">
    <property type="entry name" value="Serpin_fam"/>
</dbReference>
<keyword evidence="2" id="KW-0646">Protease inhibitor</keyword>
<reference evidence="8" key="2">
    <citation type="submission" date="2020-05" db="UniProtKB">
        <authorList>
            <consortium name="EnsemblMetazoa"/>
        </authorList>
    </citation>
    <scope>IDENTIFICATION</scope>
    <source>
        <strain evidence="8">A-37</strain>
    </source>
</reference>
<comment type="similarity">
    <text evidence="1 4">Belongs to the serpin family.</text>
</comment>
<sequence>MIRILLVVAIATHVSCQHDQNIIVVTKEQFCKENRIHIRNCEKRFATYLDANPHIEQCMGQTFENRYVYSDNCPALLHGQSNEPTAPCIGNDCNYISTRIAKPSVPPSVPNRPSASTFERQPTSNRYSDSTWERQPAPHRHSDSTWERQPAAANEEFEVPTSSVPYDKKVMGFAVKLFQQAFPSDDTSNYIISPVMVQSLLSYLNAGGSNATRMEMERVLQLNMLDLHDIDRALKPHTEDGPISKNKLDSASQIFKSTTIELLPSFQKSLKKNHVPLEEMDFSNRKLAAESINNWAKEKTRQRIVEVIDEKSIDPSTKLLLMNALYFNGTWMYQFNKTERGTFHLSGQPPKRSAVSMMYLTKDLRNGNTRTDDSSTGLYWIELPYDGDRMSMILFLPNERFQLDRELRRFTAEQLQTILSEIEQDEPSKVRVQLPEFKAESTVSLVEPLKMLGLVSMFGDSKPFDQLSKDEVKISDVKQKSFLTVNPYGTVATSVTTATVIPLSITHTLDFKADQPFALIIMDKQKKLPLFFAKISQPLKVQDAKQ</sequence>
<protein>
    <recommendedName>
        <fullName evidence="7">Serpin domain-containing protein</fullName>
    </recommendedName>
</protein>
<dbReference type="Pfam" id="PF00079">
    <property type="entry name" value="Serpin"/>
    <property type="match status" value="1"/>
</dbReference>
<evidence type="ECO:0000313" key="9">
    <source>
        <dbReference type="Proteomes" id="UP000075883"/>
    </source>
</evidence>
<dbReference type="GO" id="GO:0004867">
    <property type="term" value="F:serine-type endopeptidase inhibitor activity"/>
    <property type="evidence" value="ECO:0007669"/>
    <property type="project" value="UniProtKB-KW"/>
</dbReference>
<evidence type="ECO:0000313" key="8">
    <source>
        <dbReference type="EnsemblMetazoa" id="ACUA006974-PA"/>
    </source>
</evidence>
<feature type="compositionally biased region" description="Polar residues" evidence="5">
    <location>
        <begin position="117"/>
        <end position="130"/>
    </location>
</feature>
<evidence type="ECO:0000256" key="5">
    <source>
        <dbReference type="SAM" id="MobiDB-lite"/>
    </source>
</evidence>
<evidence type="ECO:0000256" key="1">
    <source>
        <dbReference type="ARBA" id="ARBA00009500"/>
    </source>
</evidence>
<dbReference type="InterPro" id="IPR042178">
    <property type="entry name" value="Serpin_sf_1"/>
</dbReference>
<feature type="region of interest" description="Disordered" evidence="5">
    <location>
        <begin position="104"/>
        <end position="160"/>
    </location>
</feature>
<keyword evidence="3" id="KW-0722">Serine protease inhibitor</keyword>
<dbReference type="PANTHER" id="PTHR11461:SF211">
    <property type="entry name" value="GH10112P-RELATED"/>
    <property type="match status" value="1"/>
</dbReference>
<dbReference type="STRING" id="139723.A0A182M177"/>
<dbReference type="InterPro" id="IPR042185">
    <property type="entry name" value="Serpin_sf_2"/>
</dbReference>
<dbReference type="Gene3D" id="2.30.39.10">
    <property type="entry name" value="Alpha-1-antitrypsin, domain 1"/>
    <property type="match status" value="1"/>
</dbReference>
<dbReference type="GO" id="GO:0005615">
    <property type="term" value="C:extracellular space"/>
    <property type="evidence" value="ECO:0007669"/>
    <property type="project" value="InterPro"/>
</dbReference>
<feature type="chain" id="PRO_5012407477" description="Serpin domain-containing protein" evidence="6">
    <location>
        <begin position="17"/>
        <end position="546"/>
    </location>
</feature>
<keyword evidence="9" id="KW-1185">Reference proteome</keyword>
<dbReference type="VEuPathDB" id="VectorBase:ACUA006974"/>
<dbReference type="EnsemblMetazoa" id="ACUA006974-RA">
    <property type="protein sequence ID" value="ACUA006974-PA"/>
    <property type="gene ID" value="ACUA006974"/>
</dbReference>
<dbReference type="Gene3D" id="3.30.497.10">
    <property type="entry name" value="Antithrombin, subunit I, domain 2"/>
    <property type="match status" value="1"/>
</dbReference>
<keyword evidence="6" id="KW-0732">Signal</keyword>
<dbReference type="SMART" id="SM00093">
    <property type="entry name" value="SERPIN"/>
    <property type="match status" value="1"/>
</dbReference>
<evidence type="ECO:0000259" key="7">
    <source>
        <dbReference type="SMART" id="SM00093"/>
    </source>
</evidence>
<dbReference type="SUPFAM" id="SSF56574">
    <property type="entry name" value="Serpins"/>
    <property type="match status" value="1"/>
</dbReference>
<evidence type="ECO:0000256" key="2">
    <source>
        <dbReference type="ARBA" id="ARBA00022690"/>
    </source>
</evidence>
<dbReference type="InterPro" id="IPR036186">
    <property type="entry name" value="Serpin_sf"/>
</dbReference>
<dbReference type="EMBL" id="AXCM01006119">
    <property type="status" value="NOT_ANNOTATED_CDS"/>
    <property type="molecule type" value="Genomic_DNA"/>
</dbReference>
<evidence type="ECO:0000256" key="3">
    <source>
        <dbReference type="ARBA" id="ARBA00022900"/>
    </source>
</evidence>
<feature type="domain" description="Serpin" evidence="7">
    <location>
        <begin position="175"/>
        <end position="538"/>
    </location>
</feature>
<reference evidence="9" key="1">
    <citation type="submission" date="2013-09" db="EMBL/GenBank/DDBJ databases">
        <title>The Genome Sequence of Anopheles culicifacies species A.</title>
        <authorList>
            <consortium name="The Broad Institute Genomics Platform"/>
            <person name="Neafsey D.E."/>
            <person name="Besansky N."/>
            <person name="Howell P."/>
            <person name="Walton C."/>
            <person name="Young S.K."/>
            <person name="Zeng Q."/>
            <person name="Gargeya S."/>
            <person name="Fitzgerald M."/>
            <person name="Haas B."/>
            <person name="Abouelleil A."/>
            <person name="Allen A.W."/>
            <person name="Alvarado L."/>
            <person name="Arachchi H.M."/>
            <person name="Berlin A.M."/>
            <person name="Chapman S.B."/>
            <person name="Gainer-Dewar J."/>
            <person name="Goldberg J."/>
            <person name="Griggs A."/>
            <person name="Gujja S."/>
            <person name="Hansen M."/>
            <person name="Howarth C."/>
            <person name="Imamovic A."/>
            <person name="Ireland A."/>
            <person name="Larimer J."/>
            <person name="McCowan C."/>
            <person name="Murphy C."/>
            <person name="Pearson M."/>
            <person name="Poon T.W."/>
            <person name="Priest M."/>
            <person name="Roberts A."/>
            <person name="Saif S."/>
            <person name="Shea T."/>
            <person name="Sisk P."/>
            <person name="Sykes S."/>
            <person name="Wortman J."/>
            <person name="Nusbaum C."/>
            <person name="Birren B."/>
        </authorList>
    </citation>
    <scope>NUCLEOTIDE SEQUENCE [LARGE SCALE GENOMIC DNA]</scope>
    <source>
        <strain evidence="9">A-37</strain>
    </source>
</reference>
<accession>A0A182M177</accession>
<dbReference type="AlphaFoldDB" id="A0A182M177"/>
<dbReference type="CDD" id="cd00172">
    <property type="entry name" value="serpin"/>
    <property type="match status" value="1"/>
</dbReference>